<name>A0A8S3Y196_PARAO</name>
<dbReference type="InterPro" id="IPR019826">
    <property type="entry name" value="Carboxylesterase_B_AS"/>
</dbReference>
<dbReference type="InterPro" id="IPR002018">
    <property type="entry name" value="CarbesteraseB"/>
</dbReference>
<dbReference type="PROSITE" id="PS00122">
    <property type="entry name" value="CARBOXYLESTERASE_B_1"/>
    <property type="match status" value="1"/>
</dbReference>
<dbReference type="GO" id="GO:0052689">
    <property type="term" value="F:carboxylic ester hydrolase activity"/>
    <property type="evidence" value="ECO:0007669"/>
    <property type="project" value="UniProtKB-KW"/>
</dbReference>
<dbReference type="EC" id="3.1.1.-" evidence="6"/>
<protein>
    <recommendedName>
        <fullName evidence="6">Carboxylic ester hydrolase</fullName>
        <ecNumber evidence="6">3.1.1.-</ecNumber>
    </recommendedName>
</protein>
<dbReference type="Pfam" id="PF00135">
    <property type="entry name" value="COesterase"/>
    <property type="match status" value="1"/>
</dbReference>
<dbReference type="EMBL" id="CAJQZP010001435">
    <property type="protein sequence ID" value="CAG5045959.1"/>
    <property type="molecule type" value="Genomic_DNA"/>
</dbReference>
<dbReference type="OrthoDB" id="19653at2759"/>
<comment type="similarity">
    <text evidence="1 6">Belongs to the type-B carboxylesterase/lipase family.</text>
</comment>
<gene>
    <name evidence="8" type="ORF">PAPOLLO_LOCUS23403</name>
</gene>
<keyword evidence="9" id="KW-1185">Reference proteome</keyword>
<evidence type="ECO:0000256" key="4">
    <source>
        <dbReference type="ARBA" id="ARBA00023157"/>
    </source>
</evidence>
<reference evidence="8" key="1">
    <citation type="submission" date="2021-04" db="EMBL/GenBank/DDBJ databases">
        <authorList>
            <person name="Tunstrom K."/>
        </authorList>
    </citation>
    <scope>NUCLEOTIDE SEQUENCE</scope>
</reference>
<keyword evidence="2" id="KW-0719">Serine esterase</keyword>
<proteinExistence type="inferred from homology"/>
<dbReference type="AlphaFoldDB" id="A0A8S3Y196"/>
<evidence type="ECO:0000256" key="1">
    <source>
        <dbReference type="ARBA" id="ARBA00005964"/>
    </source>
</evidence>
<evidence type="ECO:0000313" key="8">
    <source>
        <dbReference type="EMBL" id="CAG5045959.1"/>
    </source>
</evidence>
<evidence type="ECO:0000259" key="7">
    <source>
        <dbReference type="Pfam" id="PF00135"/>
    </source>
</evidence>
<accession>A0A8S3Y196</accession>
<dbReference type="PANTHER" id="PTHR43142">
    <property type="entry name" value="CARBOXYLIC ESTER HYDROLASE"/>
    <property type="match status" value="1"/>
</dbReference>
<keyword evidence="4" id="KW-1015">Disulfide bond</keyword>
<evidence type="ECO:0000313" key="9">
    <source>
        <dbReference type="Proteomes" id="UP000691718"/>
    </source>
</evidence>
<sequence>MMVYHNIRLGALGFLSLDIEEASGNAGLKDVILALRWINNNIERFGGDRNKITIGGNSSGAAIVHYLLLTEQSNDLFQRAILISGSAVCHRFVARHAKDNTLILAKELGVIADDAHELLKKFQDIKVFDLIDAEMNLTKYDNVVLRSFNMFVPTIEINSSHAVITIDPIKKLNLGLVQNIPVLVGFNNREGIYGIVKIRSNKDKLNKLKENMEYSIPSDIEYPLGSEISKNLAKSISQFYFNSDLSNFTLNNIVDLISDSQYIYSTDSWIKRNPTPQNLASNFKWPEYGKNGSFLIINENPTEGTHRPPLSDRLKFWYDIYKTYYDYVENGGKLETKNIP</sequence>
<evidence type="ECO:0000256" key="6">
    <source>
        <dbReference type="RuleBase" id="RU361235"/>
    </source>
</evidence>
<evidence type="ECO:0000256" key="3">
    <source>
        <dbReference type="ARBA" id="ARBA00022801"/>
    </source>
</evidence>
<feature type="domain" description="Carboxylesterase type B" evidence="7">
    <location>
        <begin position="3"/>
        <end position="268"/>
    </location>
</feature>
<comment type="caution">
    <text evidence="8">The sequence shown here is derived from an EMBL/GenBank/DDBJ whole genome shotgun (WGS) entry which is preliminary data.</text>
</comment>
<keyword evidence="3 6" id="KW-0378">Hydrolase</keyword>
<dbReference type="PANTHER" id="PTHR43142:SF1">
    <property type="entry name" value="CARBOXYLIC ESTER HYDROLASE"/>
    <property type="match status" value="1"/>
</dbReference>
<evidence type="ECO:0000256" key="2">
    <source>
        <dbReference type="ARBA" id="ARBA00022487"/>
    </source>
</evidence>
<evidence type="ECO:0000256" key="5">
    <source>
        <dbReference type="ARBA" id="ARBA00023180"/>
    </source>
</evidence>
<keyword evidence="5" id="KW-0325">Glycoprotein</keyword>
<organism evidence="8 9">
    <name type="scientific">Parnassius apollo</name>
    <name type="common">Apollo butterfly</name>
    <name type="synonym">Papilio apollo</name>
    <dbReference type="NCBI Taxonomy" id="110799"/>
    <lineage>
        <taxon>Eukaryota</taxon>
        <taxon>Metazoa</taxon>
        <taxon>Ecdysozoa</taxon>
        <taxon>Arthropoda</taxon>
        <taxon>Hexapoda</taxon>
        <taxon>Insecta</taxon>
        <taxon>Pterygota</taxon>
        <taxon>Neoptera</taxon>
        <taxon>Endopterygota</taxon>
        <taxon>Lepidoptera</taxon>
        <taxon>Glossata</taxon>
        <taxon>Ditrysia</taxon>
        <taxon>Papilionoidea</taxon>
        <taxon>Papilionidae</taxon>
        <taxon>Parnassiinae</taxon>
        <taxon>Parnassini</taxon>
        <taxon>Parnassius</taxon>
        <taxon>Parnassius</taxon>
    </lineage>
</organism>
<dbReference type="Proteomes" id="UP000691718">
    <property type="component" value="Unassembled WGS sequence"/>
</dbReference>